<proteinExistence type="predicted"/>
<feature type="region of interest" description="Disordered" evidence="1">
    <location>
        <begin position="1"/>
        <end position="52"/>
    </location>
</feature>
<protein>
    <submittedName>
        <fullName evidence="2">Uncharacterized protein</fullName>
    </submittedName>
</protein>
<evidence type="ECO:0000313" key="3">
    <source>
        <dbReference type="Proteomes" id="UP000606974"/>
    </source>
</evidence>
<feature type="compositionally biased region" description="Polar residues" evidence="1">
    <location>
        <begin position="15"/>
        <end position="27"/>
    </location>
</feature>
<accession>A0A8H7E5H1</accession>
<comment type="caution">
    <text evidence="2">The sequence shown here is derived from an EMBL/GenBank/DDBJ whole genome shotgun (WGS) entry which is preliminary data.</text>
</comment>
<evidence type="ECO:0000256" key="1">
    <source>
        <dbReference type="SAM" id="MobiDB-lite"/>
    </source>
</evidence>
<sequence>MQSQAYSTGHGALHPNSNGQKNGSTKVASTASSSEDEAEQNSSGKRKRPMSVSYAVYVSMNSTGLTAL</sequence>
<keyword evidence="3" id="KW-1185">Reference proteome</keyword>
<organism evidence="2 3">
    <name type="scientific">Endocarpon pusillum</name>
    <dbReference type="NCBI Taxonomy" id="364733"/>
    <lineage>
        <taxon>Eukaryota</taxon>
        <taxon>Fungi</taxon>
        <taxon>Dikarya</taxon>
        <taxon>Ascomycota</taxon>
        <taxon>Pezizomycotina</taxon>
        <taxon>Eurotiomycetes</taxon>
        <taxon>Chaetothyriomycetidae</taxon>
        <taxon>Verrucariales</taxon>
        <taxon>Verrucariaceae</taxon>
        <taxon>Endocarpon</taxon>
    </lineage>
</organism>
<dbReference type="EMBL" id="JAACFV010000034">
    <property type="protein sequence ID" value="KAF7510057.1"/>
    <property type="molecule type" value="Genomic_DNA"/>
</dbReference>
<gene>
    <name evidence="2" type="ORF">GJ744_007161</name>
</gene>
<evidence type="ECO:0000313" key="2">
    <source>
        <dbReference type="EMBL" id="KAF7510057.1"/>
    </source>
</evidence>
<dbReference type="AlphaFoldDB" id="A0A8H7E5H1"/>
<name>A0A8H7E5H1_9EURO</name>
<dbReference type="Proteomes" id="UP000606974">
    <property type="component" value="Unassembled WGS sequence"/>
</dbReference>
<reference evidence="2" key="1">
    <citation type="submission" date="2020-02" db="EMBL/GenBank/DDBJ databases">
        <authorList>
            <person name="Palmer J.M."/>
        </authorList>
    </citation>
    <scope>NUCLEOTIDE SEQUENCE</scope>
    <source>
        <strain evidence="2">EPUS1.4</strain>
        <tissue evidence="2">Thallus</tissue>
    </source>
</reference>